<evidence type="ECO:0000313" key="3">
    <source>
        <dbReference type="Proteomes" id="UP001216510"/>
    </source>
</evidence>
<gene>
    <name evidence="2" type="ORF">PX653_18120</name>
</gene>
<evidence type="ECO:0000256" key="1">
    <source>
        <dbReference type="SAM" id="Phobius"/>
    </source>
</evidence>
<keyword evidence="1" id="KW-0472">Membrane</keyword>
<evidence type="ECO:0008006" key="4">
    <source>
        <dbReference type="Google" id="ProtNLM"/>
    </source>
</evidence>
<keyword evidence="3" id="KW-1185">Reference proteome</keyword>
<dbReference type="EMBL" id="CP119083">
    <property type="protein sequence ID" value="WEF31369.1"/>
    <property type="molecule type" value="Genomic_DNA"/>
</dbReference>
<dbReference type="Proteomes" id="UP001216510">
    <property type="component" value="Chromosome"/>
</dbReference>
<protein>
    <recommendedName>
        <fullName evidence="4">Diguanylate cyclase</fullName>
    </recommendedName>
</protein>
<feature type="transmembrane region" description="Helical" evidence="1">
    <location>
        <begin position="65"/>
        <end position="86"/>
    </location>
</feature>
<keyword evidence="1" id="KW-1133">Transmembrane helix</keyword>
<sequence>MAGYIVVRMLHGALAGIDVVLNHDVLARLPHRAEAAMEELLHSLREGVFAVLFAGLAWFEWHGALAWIVAALLAAELAIAAVDVKLEVDIRVLPAPERILHLLLFINLGAILVLLGERLLAWRTMPTAFVAADHGWASWVLTGLAMAAFGWAVRDGCAARRLATAQRGP</sequence>
<feature type="transmembrane region" description="Helical" evidence="1">
    <location>
        <begin position="136"/>
        <end position="153"/>
    </location>
</feature>
<evidence type="ECO:0000313" key="2">
    <source>
        <dbReference type="EMBL" id="WEF31369.1"/>
    </source>
</evidence>
<reference evidence="2 3" key="1">
    <citation type="submission" date="2023-02" db="EMBL/GenBank/DDBJ databases">
        <title>Gemone sequence of Telluria chitinolytica ACM 3522T.</title>
        <authorList>
            <person name="Frediansyah A."/>
            <person name="Miess H."/>
            <person name="Gross H."/>
        </authorList>
    </citation>
    <scope>NUCLEOTIDE SEQUENCE [LARGE SCALE GENOMIC DNA]</scope>
    <source>
        <strain evidence="2 3">ACM 3522</strain>
    </source>
</reference>
<proteinExistence type="predicted"/>
<dbReference type="RefSeq" id="WP_277414144.1">
    <property type="nucleotide sequence ID" value="NZ_CP119083.1"/>
</dbReference>
<organism evidence="2 3">
    <name type="scientific">Pseudoduganella chitinolytica</name>
    <dbReference type="NCBI Taxonomy" id="34070"/>
    <lineage>
        <taxon>Bacteria</taxon>
        <taxon>Pseudomonadati</taxon>
        <taxon>Pseudomonadota</taxon>
        <taxon>Betaproteobacteria</taxon>
        <taxon>Burkholderiales</taxon>
        <taxon>Oxalobacteraceae</taxon>
        <taxon>Telluria group</taxon>
        <taxon>Pseudoduganella</taxon>
    </lineage>
</organism>
<accession>A0ABY8BAH9</accession>
<keyword evidence="1" id="KW-0812">Transmembrane</keyword>
<name>A0ABY8BAH9_9BURK</name>
<feature type="transmembrane region" description="Helical" evidence="1">
    <location>
        <begin position="98"/>
        <end position="116"/>
    </location>
</feature>